<keyword evidence="1" id="KW-0812">Transmembrane</keyword>
<evidence type="ECO:0000256" key="1">
    <source>
        <dbReference type="SAM" id="Phobius"/>
    </source>
</evidence>
<keyword evidence="1" id="KW-1133">Transmembrane helix</keyword>
<evidence type="ECO:0000313" key="3">
    <source>
        <dbReference type="EMBL" id="AEG14421.1"/>
    </source>
</evidence>
<accession>A0AAU8PBG0</accession>
<name>A0AAU8PBG0_DESK7</name>
<dbReference type="Proteomes" id="UP000009229">
    <property type="component" value="Chromosome"/>
</dbReference>
<reference evidence="4" key="1">
    <citation type="submission" date="2011-05" db="EMBL/GenBank/DDBJ databases">
        <title>Complete sequence of Desulfotomaculum kuznetsovii DSM 6115.</title>
        <authorList>
            <person name="Lucas S."/>
            <person name="Han J."/>
            <person name="Lapidus A."/>
            <person name="Cheng J.-F."/>
            <person name="Goodwin L."/>
            <person name="Pitluck S."/>
            <person name="Peters L."/>
            <person name="Mikhailova N."/>
            <person name="Lu M."/>
            <person name="Saunders E."/>
            <person name="Han C."/>
            <person name="Tapia R."/>
            <person name="Land M."/>
            <person name="Hauser L."/>
            <person name="Kyrpides N."/>
            <person name="Ivanova N."/>
            <person name="Pagani I."/>
            <person name="Nazina T."/>
            <person name="Ivanova A."/>
            <person name="Parshina S."/>
            <person name="Kuever J."/>
            <person name="Muyzer G."/>
            <person name="Plugge C."/>
            <person name="Stams A."/>
            <person name="Woyke T."/>
        </authorList>
    </citation>
    <scope>NUCLEOTIDE SEQUENCE [LARGE SCALE GENOMIC DNA]</scope>
    <source>
        <strain evidence="4">DSM 6115 / VKM B-1805 / 17</strain>
    </source>
</reference>
<organism evidence="3 4">
    <name type="scientific">Desulfofundulus kuznetsovii (strain DSM 6115 / VKM B-1805 / 17)</name>
    <name type="common">Desulfotomaculum kuznetsovii</name>
    <dbReference type="NCBI Taxonomy" id="760568"/>
    <lineage>
        <taxon>Bacteria</taxon>
        <taxon>Bacillati</taxon>
        <taxon>Bacillota</taxon>
        <taxon>Clostridia</taxon>
        <taxon>Eubacteriales</taxon>
        <taxon>Peptococcaceae</taxon>
        <taxon>Desulfofundulus</taxon>
    </lineage>
</organism>
<dbReference type="EMBL" id="CP002770">
    <property type="protein sequence ID" value="AEG14421.1"/>
    <property type="molecule type" value="Genomic_DNA"/>
</dbReference>
<keyword evidence="2" id="KW-0732">Signal</keyword>
<evidence type="ECO:0008006" key="5">
    <source>
        <dbReference type="Google" id="ProtNLM"/>
    </source>
</evidence>
<feature type="transmembrane region" description="Helical" evidence="1">
    <location>
        <begin position="74"/>
        <end position="93"/>
    </location>
</feature>
<protein>
    <recommendedName>
        <fullName evidence="5">TrbC/VIRB2 family protein</fullName>
    </recommendedName>
</protein>
<dbReference type="AlphaFoldDB" id="A0AAU8PBG0"/>
<feature type="transmembrane region" description="Helical" evidence="1">
    <location>
        <begin position="100"/>
        <end position="124"/>
    </location>
</feature>
<proteinExistence type="predicted"/>
<evidence type="ECO:0000256" key="2">
    <source>
        <dbReference type="SAM" id="SignalP"/>
    </source>
</evidence>
<sequence>MLAGKIGVVFLLVAALLTLTAPVLADDQQSNVQAVTQGSSQQGGFAGVQPVSPEELGGKVGRIVDRVYSMAGDIAPKITVLVFIIGGLLLALVKEARKVIFWSIVGLMLVLWAPQIVGLIIGLMNS</sequence>
<gene>
    <name evidence="3" type="ordered locus">Desku_0821</name>
</gene>
<feature type="chain" id="PRO_5043403642" description="TrbC/VIRB2 family protein" evidence="2">
    <location>
        <begin position="26"/>
        <end position="126"/>
    </location>
</feature>
<keyword evidence="4" id="KW-1185">Reference proteome</keyword>
<dbReference type="KEGG" id="dku:Desku_0821"/>
<feature type="signal peptide" evidence="2">
    <location>
        <begin position="1"/>
        <end position="25"/>
    </location>
</feature>
<evidence type="ECO:0000313" key="4">
    <source>
        <dbReference type="Proteomes" id="UP000009229"/>
    </source>
</evidence>
<keyword evidence="1" id="KW-0472">Membrane</keyword>